<gene>
    <name evidence="1" type="ORF">M9H77_28714</name>
</gene>
<evidence type="ECO:0000313" key="1">
    <source>
        <dbReference type="EMBL" id="KAI5659921.1"/>
    </source>
</evidence>
<reference evidence="2" key="1">
    <citation type="journal article" date="2023" name="Nat. Plants">
        <title>Single-cell RNA sequencing provides a high-resolution roadmap for understanding the multicellular compartmentation of specialized metabolism.</title>
        <authorList>
            <person name="Sun S."/>
            <person name="Shen X."/>
            <person name="Li Y."/>
            <person name="Li Y."/>
            <person name="Wang S."/>
            <person name="Li R."/>
            <person name="Zhang H."/>
            <person name="Shen G."/>
            <person name="Guo B."/>
            <person name="Wei J."/>
            <person name="Xu J."/>
            <person name="St-Pierre B."/>
            <person name="Chen S."/>
            <person name="Sun C."/>
        </authorList>
    </citation>
    <scope>NUCLEOTIDE SEQUENCE [LARGE SCALE GENOMIC DNA]</scope>
</reference>
<keyword evidence="2" id="KW-1185">Reference proteome</keyword>
<organism evidence="1 2">
    <name type="scientific">Catharanthus roseus</name>
    <name type="common">Madagascar periwinkle</name>
    <name type="synonym">Vinca rosea</name>
    <dbReference type="NCBI Taxonomy" id="4058"/>
    <lineage>
        <taxon>Eukaryota</taxon>
        <taxon>Viridiplantae</taxon>
        <taxon>Streptophyta</taxon>
        <taxon>Embryophyta</taxon>
        <taxon>Tracheophyta</taxon>
        <taxon>Spermatophyta</taxon>
        <taxon>Magnoliopsida</taxon>
        <taxon>eudicotyledons</taxon>
        <taxon>Gunneridae</taxon>
        <taxon>Pentapetalae</taxon>
        <taxon>asterids</taxon>
        <taxon>lamiids</taxon>
        <taxon>Gentianales</taxon>
        <taxon>Apocynaceae</taxon>
        <taxon>Rauvolfioideae</taxon>
        <taxon>Vinceae</taxon>
        <taxon>Catharanthinae</taxon>
        <taxon>Catharanthus</taxon>
    </lineage>
</organism>
<comment type="caution">
    <text evidence="1">The sequence shown here is derived from an EMBL/GenBank/DDBJ whole genome shotgun (WGS) entry which is preliminary data.</text>
</comment>
<dbReference type="Proteomes" id="UP001060085">
    <property type="component" value="Linkage Group LG06"/>
</dbReference>
<dbReference type="EMBL" id="CM044706">
    <property type="protein sequence ID" value="KAI5659921.1"/>
    <property type="molecule type" value="Genomic_DNA"/>
</dbReference>
<accession>A0ACC0AGR6</accession>
<protein>
    <submittedName>
        <fullName evidence="1">Uncharacterized protein</fullName>
    </submittedName>
</protein>
<name>A0ACC0AGR6_CATRO</name>
<sequence length="251" mass="29104">MEGVIGKTGREEVDDDDDAELSLFPDLKSLYLRDLPMLEMFSSGSLRTLDIAGCPKWKIFHKAPISDAKSIEISNFKTSEGSFFHQKVKVPSLKELHISEKEVEMLRDGILVLRNLTKLSNFDNVRYLFSRKLIEEIVVRDVEDDEKVDKLVLPQLETLIVRKLENLKWFFHEDLDFPSLVNFEFDECPRMEVLCCGLVLKGKKCNLFSRENQIIIRYLSLVLKGKKMYNQRIKGKKSSPKKKKKVLTAVF</sequence>
<evidence type="ECO:0000313" key="2">
    <source>
        <dbReference type="Proteomes" id="UP001060085"/>
    </source>
</evidence>
<proteinExistence type="predicted"/>